<dbReference type="InterPro" id="IPR038417">
    <property type="entry name" value="Alpga-gal_N_sf"/>
</dbReference>
<reference evidence="2" key="1">
    <citation type="journal article" date="2013" name="Environ. Microbiol.">
        <title>Seasonally variable intestinal metagenomes of the red palm weevil (Rhynchophorus ferrugineus).</title>
        <authorList>
            <person name="Jia S."/>
            <person name="Zhang X."/>
            <person name="Zhang G."/>
            <person name="Yin A."/>
            <person name="Zhang S."/>
            <person name="Li F."/>
            <person name="Wang L."/>
            <person name="Zhao D."/>
            <person name="Yun Q."/>
            <person name="Tala"/>
            <person name="Wang J."/>
            <person name="Sun G."/>
            <person name="Baabdullah M."/>
            <person name="Yu X."/>
            <person name="Hu S."/>
            <person name="Al-Mssallem I.S."/>
            <person name="Yu J."/>
        </authorList>
    </citation>
    <scope>NUCLEOTIDE SEQUENCE</scope>
</reference>
<feature type="domain" description="Glycosyl hydrolase family 36 N-terminal" evidence="1">
    <location>
        <begin position="32"/>
        <end position="144"/>
    </location>
</feature>
<dbReference type="AlphaFoldDB" id="A0A060CRP9"/>
<evidence type="ECO:0000259" key="1">
    <source>
        <dbReference type="Pfam" id="PF16875"/>
    </source>
</evidence>
<dbReference type="InterPro" id="IPR031704">
    <property type="entry name" value="Glyco_hydro_36_N"/>
</dbReference>
<sequence length="145" mass="16480">MQDLIEFDERRKVFHLHNGKISYLFSVEEGGILSHLYFGTKIVQYHGQLRYPRIDRGFSGNLPGTTTDRGFSRDTLPQEYSSNGVGDYRVPAMIIRHQDGSCADAFCFKNYKIEDGKPKLEGLPQAFVEDSSEAQTLTVILEDKL</sequence>
<dbReference type="EMBL" id="KF128551">
    <property type="protein sequence ID" value="AIA95915.1"/>
    <property type="molecule type" value="Genomic_DNA"/>
</dbReference>
<dbReference type="Gene3D" id="2.70.98.60">
    <property type="entry name" value="alpha-galactosidase from lactobacil brevis"/>
    <property type="match status" value="1"/>
</dbReference>
<accession>A0A060CRP9</accession>
<name>A0A060CRP9_9LACO</name>
<evidence type="ECO:0000313" key="2">
    <source>
        <dbReference type="EMBL" id="AIA95915.1"/>
    </source>
</evidence>
<dbReference type="Pfam" id="PF16875">
    <property type="entry name" value="Glyco_hydro_36N"/>
    <property type="match status" value="1"/>
</dbReference>
<organism evidence="2">
    <name type="scientific">uncultured Lactobacillus sp</name>
    <dbReference type="NCBI Taxonomy" id="153152"/>
    <lineage>
        <taxon>Bacteria</taxon>
        <taxon>Bacillati</taxon>
        <taxon>Bacillota</taxon>
        <taxon>Bacilli</taxon>
        <taxon>Lactobacillales</taxon>
        <taxon>Lactobacillaceae</taxon>
        <taxon>Lactobacillus</taxon>
        <taxon>environmental samples</taxon>
    </lineage>
</organism>
<protein>
    <submittedName>
        <fullName evidence="2">CAZy families GH36 protein</fullName>
    </submittedName>
</protein>
<proteinExistence type="predicted"/>